<sequence>MLRTAPAAAGLILSLILSLAFAPAAQAVSPATPPGAAEVPPIQFKQRRLANGLLVLTSEDRATPNVSVQVWYGVGSKNDPVGRSGFAHLFEHLMFKATKDLPPESFDRLTEDVGGFNNASTWDDLTNYYEVVPANHLERLLWAESERMSALVIDPASFKSERDVVKEELRQRVLASPYGRLFSLYVPQATYKVHPYHRPGIGSIADLDAATIDDVRAFHQAFYRPDNAALVVVGAFDEAKLDAWVDRYFGGLKPPKLPIKRVTAVEPPRKGPGVFDGYGPNVPLPAVAITWLGPKASDPDAPALKLLDQILSGGKSSRLYDSLVYEQRIATEVYSNADLPQQPGNFMVGAVMASGHGIAEGEKALLAQVQRLRQAPPSAAELEEAKNELIAAKLRERETIDGRGFALGYAVRIQGDPNKANTELADLAAVTPEEVQRVAQKYLDPERRMTIRYRSESERPKGQPAPKEAPPPKRVVKYTGPVFSLAPPAQRQKPPPIAAPIQPVLPRPAERTLANGLRVIVAQSTDLPLVTADLTIRTGAWADPEGLAGAASMTADMLTEGTKTRSAREVARQVEALGATLESGANLEASSVTLNVMPDKLTKGLPIMADVARNPAFAPEELERQRQLALDNLSVAYQEPGQVAGFAAAPVVFGGTPFGHVASGTPESLKKLTPSDLAAIHRAWFRPDNAILVFTGDIAPEQAFALAEQTFGDWARPAEPLPPAPVIRPDPRPKAIAIDLPGTGQAAVTVVKPGVARSDPDYYTGIVANTVLGGGYSARLNEEIRIKRGLSYGASSRLSANRTTGSFRASAQTKNASAPQVLDLIRAEMGKLAAAPPTADELTARKSVLVGSFGRELATTNGLADILGNLALYGVPLDEVGRYTAKVEAVTPQGVQGFAGKVLSPDGASVIVAGDAKAFAGPLRAKLPDLEVIPVDQLDLGSPSLRKSR</sequence>
<evidence type="ECO:0000313" key="6">
    <source>
        <dbReference type="Proteomes" id="UP000249254"/>
    </source>
</evidence>
<organism evidence="5 6">
    <name type="scientific">Phenylobacterium soli</name>
    <dbReference type="NCBI Taxonomy" id="2170551"/>
    <lineage>
        <taxon>Bacteria</taxon>
        <taxon>Pseudomonadati</taxon>
        <taxon>Pseudomonadota</taxon>
        <taxon>Alphaproteobacteria</taxon>
        <taxon>Caulobacterales</taxon>
        <taxon>Caulobacteraceae</taxon>
        <taxon>Phenylobacterium</taxon>
    </lineage>
</organism>
<dbReference type="OrthoDB" id="9811314at2"/>
<dbReference type="PANTHER" id="PTHR11851">
    <property type="entry name" value="METALLOPROTEASE"/>
    <property type="match status" value="1"/>
</dbReference>
<reference evidence="6" key="1">
    <citation type="submission" date="2018-05" db="EMBL/GenBank/DDBJ databases">
        <authorList>
            <person name="Li X."/>
        </authorList>
    </citation>
    <scope>NUCLEOTIDE SEQUENCE [LARGE SCALE GENOMIC DNA]</scope>
    <source>
        <strain evidence="6">LX32</strain>
    </source>
</reference>
<feature type="domain" description="Peptidase M16 N-terminal" evidence="3">
    <location>
        <begin position="519"/>
        <end position="640"/>
    </location>
</feature>
<dbReference type="InterPro" id="IPR011249">
    <property type="entry name" value="Metalloenz_LuxS/M16"/>
</dbReference>
<keyword evidence="2" id="KW-0732">Signal</keyword>
<dbReference type="EMBL" id="QFYQ01000001">
    <property type="protein sequence ID" value="RAK53514.1"/>
    <property type="molecule type" value="Genomic_DNA"/>
</dbReference>
<dbReference type="PANTHER" id="PTHR11851:SF224">
    <property type="entry name" value="PROCESSING PROTEASE"/>
    <property type="match status" value="1"/>
</dbReference>
<proteinExistence type="predicted"/>
<dbReference type="GO" id="GO:0046872">
    <property type="term" value="F:metal ion binding"/>
    <property type="evidence" value="ECO:0007669"/>
    <property type="project" value="InterPro"/>
</dbReference>
<evidence type="ECO:0000256" key="1">
    <source>
        <dbReference type="SAM" id="MobiDB-lite"/>
    </source>
</evidence>
<feature type="compositionally biased region" description="Basic and acidic residues" evidence="1">
    <location>
        <begin position="447"/>
        <end position="461"/>
    </location>
</feature>
<accession>A0A328AJC1</accession>
<protein>
    <submittedName>
        <fullName evidence="5">Insulinase family protein</fullName>
    </submittedName>
</protein>
<dbReference type="RefSeq" id="WP_111527266.1">
    <property type="nucleotide sequence ID" value="NZ_JBHRSG010000005.1"/>
</dbReference>
<dbReference type="InterPro" id="IPR007863">
    <property type="entry name" value="Peptidase_M16_C"/>
</dbReference>
<dbReference type="InterPro" id="IPR050361">
    <property type="entry name" value="MPP/UQCRC_Complex"/>
</dbReference>
<keyword evidence="6" id="KW-1185">Reference proteome</keyword>
<feature type="chain" id="PRO_5016337330" evidence="2">
    <location>
        <begin position="28"/>
        <end position="949"/>
    </location>
</feature>
<dbReference type="Gene3D" id="3.30.830.10">
    <property type="entry name" value="Metalloenzyme, LuxS/M16 peptidase-like"/>
    <property type="match status" value="4"/>
</dbReference>
<feature type="domain" description="Peptidase M16 N-terminal" evidence="3">
    <location>
        <begin position="55"/>
        <end position="199"/>
    </location>
</feature>
<evidence type="ECO:0000256" key="2">
    <source>
        <dbReference type="SAM" id="SignalP"/>
    </source>
</evidence>
<feature type="region of interest" description="Disordered" evidence="1">
    <location>
        <begin position="447"/>
        <end position="475"/>
    </location>
</feature>
<dbReference type="Proteomes" id="UP000249254">
    <property type="component" value="Unassembled WGS sequence"/>
</dbReference>
<evidence type="ECO:0000259" key="4">
    <source>
        <dbReference type="Pfam" id="PF05193"/>
    </source>
</evidence>
<dbReference type="SUPFAM" id="SSF63411">
    <property type="entry name" value="LuxS/MPP-like metallohydrolase"/>
    <property type="match status" value="4"/>
</dbReference>
<feature type="domain" description="Peptidase M16 C-terminal" evidence="4">
    <location>
        <begin position="210"/>
        <end position="389"/>
    </location>
</feature>
<evidence type="ECO:0000313" key="5">
    <source>
        <dbReference type="EMBL" id="RAK53514.1"/>
    </source>
</evidence>
<dbReference type="Pfam" id="PF05193">
    <property type="entry name" value="Peptidase_M16_C"/>
    <property type="match status" value="2"/>
</dbReference>
<gene>
    <name evidence="5" type="ORF">DJ017_02715</name>
</gene>
<name>A0A328AJC1_9CAUL</name>
<dbReference type="AlphaFoldDB" id="A0A328AJC1"/>
<dbReference type="InterPro" id="IPR011765">
    <property type="entry name" value="Pept_M16_N"/>
</dbReference>
<feature type="domain" description="Peptidase M16 C-terminal" evidence="4">
    <location>
        <begin position="671"/>
        <end position="847"/>
    </location>
</feature>
<feature type="signal peptide" evidence="2">
    <location>
        <begin position="1"/>
        <end position="27"/>
    </location>
</feature>
<dbReference type="Pfam" id="PF00675">
    <property type="entry name" value="Peptidase_M16"/>
    <property type="match status" value="2"/>
</dbReference>
<comment type="caution">
    <text evidence="5">The sequence shown here is derived from an EMBL/GenBank/DDBJ whole genome shotgun (WGS) entry which is preliminary data.</text>
</comment>
<evidence type="ECO:0000259" key="3">
    <source>
        <dbReference type="Pfam" id="PF00675"/>
    </source>
</evidence>